<protein>
    <submittedName>
        <fullName evidence="1 4">Uncharacterized protein</fullName>
    </submittedName>
</protein>
<accession>A0A0N4UHB5</accession>
<reference evidence="1 3" key="2">
    <citation type="submission" date="2018-11" db="EMBL/GenBank/DDBJ databases">
        <authorList>
            <consortium name="Pathogen Informatics"/>
        </authorList>
    </citation>
    <scope>NUCLEOTIDE SEQUENCE [LARGE SCALE GENOMIC DNA]</scope>
</reference>
<dbReference type="WBParaSite" id="DME_0000692801-mRNA-1">
    <property type="protein sequence ID" value="DME_0000692801-mRNA-1"/>
    <property type="gene ID" value="DME_0000692801"/>
</dbReference>
<keyword evidence="3" id="KW-1185">Reference proteome</keyword>
<evidence type="ECO:0000313" key="4">
    <source>
        <dbReference type="WBParaSite" id="DME_0000692801-mRNA-1"/>
    </source>
</evidence>
<evidence type="ECO:0000313" key="2">
    <source>
        <dbReference type="Proteomes" id="UP000038040"/>
    </source>
</evidence>
<dbReference type="Proteomes" id="UP000274756">
    <property type="component" value="Unassembled WGS sequence"/>
</dbReference>
<gene>
    <name evidence="1" type="ORF">DME_LOCUS9760</name>
</gene>
<organism evidence="2 4">
    <name type="scientific">Dracunculus medinensis</name>
    <name type="common">Guinea worm</name>
    <dbReference type="NCBI Taxonomy" id="318479"/>
    <lineage>
        <taxon>Eukaryota</taxon>
        <taxon>Metazoa</taxon>
        <taxon>Ecdysozoa</taxon>
        <taxon>Nematoda</taxon>
        <taxon>Chromadorea</taxon>
        <taxon>Rhabditida</taxon>
        <taxon>Spirurina</taxon>
        <taxon>Dracunculoidea</taxon>
        <taxon>Dracunculidae</taxon>
        <taxon>Dracunculus</taxon>
    </lineage>
</organism>
<proteinExistence type="predicted"/>
<sequence>MINELRQLFFYLRCIARSRWPATVIDNAEACAAVGFQDRSFSFTFTFLHCIHFPPECNVAFLDDKASLNNVSTCQHVAYRTTFEVATDLDLKTSSDTRLTPLLLKLIAFYSPSYGLPDFWNQRCDEQNRRKTRPIAQCSKGYTNHLTVIGT</sequence>
<evidence type="ECO:0000313" key="3">
    <source>
        <dbReference type="Proteomes" id="UP000274756"/>
    </source>
</evidence>
<dbReference type="Proteomes" id="UP000038040">
    <property type="component" value="Unplaced"/>
</dbReference>
<reference evidence="4" key="1">
    <citation type="submission" date="2017-02" db="UniProtKB">
        <authorList>
            <consortium name="WormBaseParasite"/>
        </authorList>
    </citation>
    <scope>IDENTIFICATION</scope>
</reference>
<evidence type="ECO:0000313" key="1">
    <source>
        <dbReference type="EMBL" id="VDN59787.1"/>
    </source>
</evidence>
<dbReference type="EMBL" id="UYYG01001190">
    <property type="protein sequence ID" value="VDN59787.1"/>
    <property type="molecule type" value="Genomic_DNA"/>
</dbReference>
<name>A0A0N4UHB5_DRAME</name>
<dbReference type="AlphaFoldDB" id="A0A0N4UHB5"/>